<keyword evidence="3" id="KW-1185">Reference proteome</keyword>
<keyword evidence="1" id="KW-0732">Signal</keyword>
<evidence type="ECO:0000256" key="1">
    <source>
        <dbReference type="SAM" id="SignalP"/>
    </source>
</evidence>
<comment type="caution">
    <text evidence="2">The sequence shown here is derived from an EMBL/GenBank/DDBJ whole genome shotgun (WGS) entry which is preliminary data.</text>
</comment>
<dbReference type="SUPFAM" id="SSF52266">
    <property type="entry name" value="SGNH hydrolase"/>
    <property type="match status" value="2"/>
</dbReference>
<dbReference type="Proteomes" id="UP000614216">
    <property type="component" value="Unassembled WGS sequence"/>
</dbReference>
<dbReference type="AlphaFoldDB" id="A0A937KDD7"/>
<dbReference type="InterPro" id="IPR036514">
    <property type="entry name" value="SGNH_hydro_sf"/>
</dbReference>
<accession>A0A937KDD7</accession>
<evidence type="ECO:0000313" key="3">
    <source>
        <dbReference type="Proteomes" id="UP000614216"/>
    </source>
</evidence>
<reference evidence="2" key="1">
    <citation type="submission" date="2021-01" db="EMBL/GenBank/DDBJ databases">
        <title>Fulvivirga kasyanovii gen. nov., sp nov., a novel member of the phylum Bacteroidetes isolated from seawater in a mussel farm.</title>
        <authorList>
            <person name="Zhao L.-H."/>
            <person name="Wang Z.-J."/>
        </authorList>
    </citation>
    <scope>NUCLEOTIDE SEQUENCE</scope>
    <source>
        <strain evidence="2">29W222</strain>
    </source>
</reference>
<organism evidence="2 3">
    <name type="scientific">Fulvivirga marina</name>
    <dbReference type="NCBI Taxonomy" id="2494733"/>
    <lineage>
        <taxon>Bacteria</taxon>
        <taxon>Pseudomonadati</taxon>
        <taxon>Bacteroidota</taxon>
        <taxon>Cytophagia</taxon>
        <taxon>Cytophagales</taxon>
        <taxon>Fulvivirgaceae</taxon>
        <taxon>Fulvivirga</taxon>
    </lineage>
</organism>
<gene>
    <name evidence="2" type="ORF">JMN32_06450</name>
</gene>
<dbReference type="EMBL" id="JAEUGD010000019">
    <property type="protein sequence ID" value="MBL6445940.1"/>
    <property type="molecule type" value="Genomic_DNA"/>
</dbReference>
<dbReference type="Gene3D" id="3.40.50.1110">
    <property type="entry name" value="SGNH hydrolase"/>
    <property type="match status" value="1"/>
</dbReference>
<evidence type="ECO:0008006" key="4">
    <source>
        <dbReference type="Google" id="ProtNLM"/>
    </source>
</evidence>
<feature type="signal peptide" evidence="1">
    <location>
        <begin position="1"/>
        <end position="24"/>
    </location>
</feature>
<dbReference type="GO" id="GO:0016788">
    <property type="term" value="F:hydrolase activity, acting on ester bonds"/>
    <property type="evidence" value="ECO:0007669"/>
    <property type="project" value="UniProtKB-ARBA"/>
</dbReference>
<protein>
    <recommendedName>
        <fullName evidence="4">G-D-S-L family lipolytic protein</fullName>
    </recommendedName>
</protein>
<dbReference type="RefSeq" id="WP_202855486.1">
    <property type="nucleotide sequence ID" value="NZ_JAEUGD010000019.1"/>
</dbReference>
<feature type="chain" id="PRO_5037566449" description="G-D-S-L family lipolytic protein" evidence="1">
    <location>
        <begin position="25"/>
        <end position="497"/>
    </location>
</feature>
<evidence type="ECO:0000313" key="2">
    <source>
        <dbReference type="EMBL" id="MBL6445940.1"/>
    </source>
</evidence>
<proteinExistence type="predicted"/>
<sequence length="497" mass="51406">MKNFKKYIGLSLSVALLWSCTYDAPEQVEPNSGTADFSKVVAVGNSLTAGFMNGALYDAGQSTSYAAILSTQMQLVGGGTFNTPMTGSTVGCYNPSEGCTAGRLVLKGLEDPTPSPTVPGDPNALAPYGGDKGALNNFGVPGITLATALTPLAGAPADPANPAFNPYYARIASNPGTSTIIGDATTAFADGATFLLFWLGSNDVLGYAIGGAANEAILTSEGDFETRFNGALGSLLQANTSAKGAVANIPNVLSVPFFKLVPWNAIPLDAATAAFANSSYQDYNDGLAAALALGEIDQAEHDRRLVEFVEGQNGFIVEDDELTTADISAAYGFPPGSVVLPNYRHAESTDLVPLTAGSVLGTLQDPNDPTSVYGVGVAMGDQYLLTPAELSVIQSRTAVFNQTIANTVTANSDRLVLIDIHSILEDLAENGTVINGSTLNASVTPPFGGFSLDGVHPNSRGNAFIANKFIEAINAKFNALIPFANPNDYAGNALPIP</sequence>
<name>A0A937KDD7_9BACT</name>